<organism evidence="2 3">
    <name type="scientific">Pontivivens marinum</name>
    <dbReference type="NCBI Taxonomy" id="1690039"/>
    <lineage>
        <taxon>Bacteria</taxon>
        <taxon>Pseudomonadati</taxon>
        <taxon>Pseudomonadota</taxon>
        <taxon>Alphaproteobacteria</taxon>
        <taxon>Rhodobacterales</taxon>
        <taxon>Paracoccaceae</taxon>
        <taxon>Pontivivens</taxon>
    </lineage>
</organism>
<dbReference type="OrthoDB" id="9788274at2"/>
<accession>A0A2C9CUT2</accession>
<evidence type="ECO:0000259" key="1">
    <source>
        <dbReference type="Pfam" id="PF08545"/>
    </source>
</evidence>
<gene>
    <name evidence="2" type="ORF">SAMN06273572_10719</name>
</gene>
<proteinExistence type="predicted"/>
<dbReference type="AlphaFoldDB" id="A0A2C9CUT2"/>
<keyword evidence="3" id="KW-1185">Reference proteome</keyword>
<protein>
    <submittedName>
        <fullName evidence="2">3-oxoacyl-[acyl-carrier-protein] synthase III</fullName>
    </submittedName>
</protein>
<dbReference type="InterPro" id="IPR013751">
    <property type="entry name" value="ACP_syn_III_N"/>
</dbReference>
<dbReference type="InterPro" id="IPR016039">
    <property type="entry name" value="Thiolase-like"/>
</dbReference>
<dbReference type="GO" id="GO:0044550">
    <property type="term" value="P:secondary metabolite biosynthetic process"/>
    <property type="evidence" value="ECO:0007669"/>
    <property type="project" value="TreeGrafter"/>
</dbReference>
<dbReference type="GO" id="GO:0006633">
    <property type="term" value="P:fatty acid biosynthetic process"/>
    <property type="evidence" value="ECO:0007669"/>
    <property type="project" value="InterPro"/>
</dbReference>
<sequence length="345" mass="38019">MKIEAVKFVHPETKMSNADVIDVVRQTSTETFDGDLDTALRSVEYMLNSIGVKQRYWMKDEKPLDLMIRAADAAIAESGIDRNDIDVLIFCGIARGFLEPADSYFIAQALDMDHVDCFDVMDACMAWSRACDIAESFFKAGRYKTALIVNAEDYFRQGGVSYPSNFQLKNFKSLEYSFGAFCGGDGAAATVLSADGPDWERHYISTKKGADLCTIPLEGYEGRCMDSSLIALNGLGSFTAFSSRVFQSFSYMVDILQKIEPHFDELKTIYAHTGGDVNAYQAWAEQVGAGGKISYLFPEFGNLGTCSMPASIARDVDAGRVKRGDKLGCWIGSSGMSFSSYVMTY</sequence>
<dbReference type="GO" id="GO:0004315">
    <property type="term" value="F:3-oxoacyl-[acyl-carrier-protein] synthase activity"/>
    <property type="evidence" value="ECO:0007669"/>
    <property type="project" value="InterPro"/>
</dbReference>
<dbReference type="RefSeq" id="WP_097931105.1">
    <property type="nucleotide sequence ID" value="NZ_OCTN01000007.1"/>
</dbReference>
<reference evidence="3" key="1">
    <citation type="submission" date="2017-09" db="EMBL/GenBank/DDBJ databases">
        <authorList>
            <person name="Varghese N."/>
            <person name="Submissions S."/>
        </authorList>
    </citation>
    <scope>NUCLEOTIDE SEQUENCE [LARGE SCALE GENOMIC DNA]</scope>
    <source>
        <strain evidence="3">C7</strain>
    </source>
</reference>
<dbReference type="EMBL" id="OCTN01000007">
    <property type="protein sequence ID" value="SOH94998.1"/>
    <property type="molecule type" value="Genomic_DNA"/>
</dbReference>
<feature type="domain" description="Beta-ketoacyl-[acyl-carrier-protein] synthase III N-terminal" evidence="1">
    <location>
        <begin position="118"/>
        <end position="197"/>
    </location>
</feature>
<dbReference type="Gene3D" id="3.40.47.10">
    <property type="match status" value="2"/>
</dbReference>
<evidence type="ECO:0000313" key="3">
    <source>
        <dbReference type="Proteomes" id="UP000220034"/>
    </source>
</evidence>
<dbReference type="Pfam" id="PF08545">
    <property type="entry name" value="ACP_syn_III"/>
    <property type="match status" value="1"/>
</dbReference>
<dbReference type="PANTHER" id="PTHR34069:SF2">
    <property type="entry name" value="BETA-KETOACYL-[ACYL-CARRIER-PROTEIN] SYNTHASE III"/>
    <property type="match status" value="1"/>
</dbReference>
<dbReference type="PANTHER" id="PTHR34069">
    <property type="entry name" value="3-OXOACYL-[ACYL-CARRIER-PROTEIN] SYNTHASE 3"/>
    <property type="match status" value="1"/>
</dbReference>
<evidence type="ECO:0000313" key="2">
    <source>
        <dbReference type="EMBL" id="SOH94998.1"/>
    </source>
</evidence>
<name>A0A2C9CUT2_9RHOB</name>
<dbReference type="Proteomes" id="UP000220034">
    <property type="component" value="Unassembled WGS sequence"/>
</dbReference>
<dbReference type="SUPFAM" id="SSF53901">
    <property type="entry name" value="Thiolase-like"/>
    <property type="match status" value="2"/>
</dbReference>